<keyword evidence="3" id="KW-1185">Reference proteome</keyword>
<dbReference type="InterPro" id="IPR002925">
    <property type="entry name" value="Dienelactn_hydro"/>
</dbReference>
<feature type="domain" description="Dienelactone hydrolase" evidence="1">
    <location>
        <begin position="63"/>
        <end position="285"/>
    </location>
</feature>
<evidence type="ECO:0000259" key="1">
    <source>
        <dbReference type="Pfam" id="PF01738"/>
    </source>
</evidence>
<dbReference type="PANTHER" id="PTHR46623:SF6">
    <property type="entry name" value="ALPHA_BETA-HYDROLASES SUPERFAMILY PROTEIN"/>
    <property type="match status" value="1"/>
</dbReference>
<proteinExistence type="predicted"/>
<dbReference type="AlphaFoldDB" id="A0A840RN53"/>
<dbReference type="EMBL" id="JACHHN010000011">
    <property type="protein sequence ID" value="MBB5193511.1"/>
    <property type="molecule type" value="Genomic_DNA"/>
</dbReference>
<dbReference type="Pfam" id="PF01738">
    <property type="entry name" value="DLH"/>
    <property type="match status" value="1"/>
</dbReference>
<dbReference type="InterPro" id="IPR029058">
    <property type="entry name" value="AB_hydrolase_fold"/>
</dbReference>
<dbReference type="EC" id="3.1.1.45" evidence="2"/>
<dbReference type="GO" id="GO:0008806">
    <property type="term" value="F:carboxymethylenebutenolidase activity"/>
    <property type="evidence" value="ECO:0007669"/>
    <property type="project" value="UniProtKB-EC"/>
</dbReference>
<organism evidence="2 3">
    <name type="scientific">Silvimonas terrae</name>
    <dbReference type="NCBI Taxonomy" id="300266"/>
    <lineage>
        <taxon>Bacteria</taxon>
        <taxon>Pseudomonadati</taxon>
        <taxon>Pseudomonadota</taxon>
        <taxon>Betaproteobacteria</taxon>
        <taxon>Neisseriales</taxon>
        <taxon>Chitinibacteraceae</taxon>
        <taxon>Silvimonas</taxon>
    </lineage>
</organism>
<keyword evidence="2" id="KW-0378">Hydrolase</keyword>
<evidence type="ECO:0000313" key="3">
    <source>
        <dbReference type="Proteomes" id="UP000543030"/>
    </source>
</evidence>
<dbReference type="SUPFAM" id="SSF53474">
    <property type="entry name" value="alpha/beta-Hydrolases"/>
    <property type="match status" value="1"/>
</dbReference>
<accession>A0A840RN53</accession>
<dbReference type="InterPro" id="IPR006311">
    <property type="entry name" value="TAT_signal"/>
</dbReference>
<dbReference type="InterPro" id="IPR051049">
    <property type="entry name" value="Dienelactone_hydrolase-like"/>
</dbReference>
<dbReference type="Proteomes" id="UP000543030">
    <property type="component" value="Unassembled WGS sequence"/>
</dbReference>
<sequence length="287" mass="30763">MSVQDDQIPAAPASPPRRGFLGATLATGFALAVRPVAASTITTDSVGLTAGAITIAVNGGDMPAYRARPATGQGPLPVVIVVQEVFGVHEHIQDVCRRLAKLGYLAIAPELYFRQGDPRKYPEVADLLKNIVSQVPDEQVLSDVDATVNYAVANGGDPARLALTGFCWGGRIAWLYAAHNPRMKAIAVWYGQVLQPSTANSPKSPLDLVAQMKVPVIAFYGGKDQGITQENVGKMRAAMDAAGKSFELHVYPEAGHGFNADYRPSYNAEAATDAWQRMLGWFHKYGV</sequence>
<protein>
    <submittedName>
        <fullName evidence="2">Carboxymethylenebutenolidase</fullName>
        <ecNumber evidence="2">3.1.1.45</ecNumber>
    </submittedName>
</protein>
<comment type="caution">
    <text evidence="2">The sequence shown here is derived from an EMBL/GenBank/DDBJ whole genome shotgun (WGS) entry which is preliminary data.</text>
</comment>
<dbReference type="RefSeq" id="WP_184103160.1">
    <property type="nucleotide sequence ID" value="NZ_JACHHN010000011.1"/>
</dbReference>
<evidence type="ECO:0000313" key="2">
    <source>
        <dbReference type="EMBL" id="MBB5193511.1"/>
    </source>
</evidence>
<gene>
    <name evidence="2" type="ORF">HNQ50_004268</name>
</gene>
<reference evidence="2 3" key="1">
    <citation type="submission" date="2020-08" db="EMBL/GenBank/DDBJ databases">
        <title>Genomic Encyclopedia of Type Strains, Phase IV (KMG-IV): sequencing the most valuable type-strain genomes for metagenomic binning, comparative biology and taxonomic classification.</title>
        <authorList>
            <person name="Goeker M."/>
        </authorList>
    </citation>
    <scope>NUCLEOTIDE SEQUENCE [LARGE SCALE GENOMIC DNA]</scope>
    <source>
        <strain evidence="2 3">DSM 18233</strain>
    </source>
</reference>
<name>A0A840RN53_9NEIS</name>
<dbReference type="PROSITE" id="PS51318">
    <property type="entry name" value="TAT"/>
    <property type="match status" value="1"/>
</dbReference>
<dbReference type="Gene3D" id="3.40.50.1820">
    <property type="entry name" value="alpha/beta hydrolase"/>
    <property type="match status" value="1"/>
</dbReference>
<dbReference type="PANTHER" id="PTHR46623">
    <property type="entry name" value="CARBOXYMETHYLENEBUTENOLIDASE-RELATED"/>
    <property type="match status" value="1"/>
</dbReference>